<dbReference type="Proteomes" id="UP000617951">
    <property type="component" value="Unassembled WGS sequence"/>
</dbReference>
<proteinExistence type="predicted"/>
<comment type="caution">
    <text evidence="1">The sequence shown here is derived from an EMBL/GenBank/DDBJ whole genome shotgun (WGS) entry which is preliminary data.</text>
</comment>
<evidence type="ECO:0000313" key="1">
    <source>
        <dbReference type="EMBL" id="MBC8537714.1"/>
    </source>
</evidence>
<reference evidence="1" key="1">
    <citation type="submission" date="2020-08" db="EMBL/GenBank/DDBJ databases">
        <title>Genome public.</title>
        <authorList>
            <person name="Liu C."/>
            <person name="Sun Q."/>
        </authorList>
    </citation>
    <scope>NUCLEOTIDE SEQUENCE</scope>
    <source>
        <strain evidence="1">NSJ-63</strain>
    </source>
</reference>
<keyword evidence="2" id="KW-1185">Reference proteome</keyword>
<sequence>MRDLLGLPLDEALRELEAEGIAAKVVEYKAKRELEGADDWRVLRAKKTPEGMELVVSAFCTVIL</sequence>
<gene>
    <name evidence="1" type="ORF">H8693_02055</name>
</gene>
<organism evidence="1 2">
    <name type="scientific">Guopingia tenuis</name>
    <dbReference type="NCBI Taxonomy" id="2763656"/>
    <lineage>
        <taxon>Bacteria</taxon>
        <taxon>Bacillati</taxon>
        <taxon>Bacillota</taxon>
        <taxon>Clostridia</taxon>
        <taxon>Christensenellales</taxon>
        <taxon>Christensenellaceae</taxon>
        <taxon>Guopingia</taxon>
    </lineage>
</organism>
<dbReference type="RefSeq" id="WP_249279587.1">
    <property type="nucleotide sequence ID" value="NZ_JACRSS010000001.1"/>
</dbReference>
<evidence type="ECO:0000313" key="2">
    <source>
        <dbReference type="Proteomes" id="UP000617951"/>
    </source>
</evidence>
<protein>
    <submittedName>
        <fullName evidence="1">PASTA domain-containing protein</fullName>
    </submittedName>
</protein>
<name>A0A926DH77_9FIRM</name>
<dbReference type="EMBL" id="JACRSS010000001">
    <property type="protein sequence ID" value="MBC8537714.1"/>
    <property type="molecule type" value="Genomic_DNA"/>
</dbReference>
<accession>A0A926DH77</accession>
<dbReference type="AlphaFoldDB" id="A0A926DH77"/>